<protein>
    <recommendedName>
        <fullName evidence="4">Polynucleotide 5'-hydroxyl-kinase GRC3</fullName>
    </recommendedName>
    <alternativeName>
        <fullName evidence="3">Polynucleotide 5'-hydroxyl-kinase grc3</fullName>
    </alternativeName>
</protein>
<dbReference type="InterPro" id="IPR032319">
    <property type="entry name" value="CLP1_P"/>
</dbReference>
<name>A0AAN6DR91_9EURO</name>
<keyword evidence="7" id="KW-0418">Kinase</keyword>
<evidence type="ECO:0000256" key="8">
    <source>
        <dbReference type="ARBA" id="ARBA00022840"/>
    </source>
</evidence>
<feature type="domain" description="Clp1 P-loop" evidence="10">
    <location>
        <begin position="241"/>
        <end position="439"/>
    </location>
</feature>
<keyword evidence="6" id="KW-0547">Nucleotide-binding</keyword>
<dbReference type="Proteomes" id="UP001203852">
    <property type="component" value="Unassembled WGS sequence"/>
</dbReference>
<dbReference type="Gene3D" id="3.40.50.300">
    <property type="entry name" value="P-loop containing nucleotide triphosphate hydrolases"/>
    <property type="match status" value="1"/>
</dbReference>
<accession>A0AAN6DR91</accession>
<keyword evidence="5" id="KW-0808">Transferase</keyword>
<dbReference type="InterPro" id="IPR045116">
    <property type="entry name" value="Clp1/Grc3"/>
</dbReference>
<evidence type="ECO:0000256" key="5">
    <source>
        <dbReference type="ARBA" id="ARBA00022679"/>
    </source>
</evidence>
<evidence type="ECO:0000256" key="9">
    <source>
        <dbReference type="SAM" id="MobiDB-lite"/>
    </source>
</evidence>
<feature type="compositionally biased region" description="Basic and acidic residues" evidence="9">
    <location>
        <begin position="601"/>
        <end position="622"/>
    </location>
</feature>
<dbReference type="AlphaFoldDB" id="A0AAN6DR91"/>
<keyword evidence="8" id="KW-0067">ATP-binding</keyword>
<evidence type="ECO:0000313" key="11">
    <source>
        <dbReference type="EMBL" id="KAI1610008.1"/>
    </source>
</evidence>
<reference evidence="11" key="1">
    <citation type="journal article" date="2022" name="bioRxiv">
        <title>Deciphering the potential niche of two novel black yeast fungi from a biological soil crust based on their genomes, phenotypes, and melanin regulation.</title>
        <authorList>
            <consortium name="DOE Joint Genome Institute"/>
            <person name="Carr E.C."/>
            <person name="Barton Q."/>
            <person name="Grambo S."/>
            <person name="Sullivan M."/>
            <person name="Renfro C.M."/>
            <person name="Kuo A."/>
            <person name="Pangilinan J."/>
            <person name="Lipzen A."/>
            <person name="Keymanesh K."/>
            <person name="Savage E."/>
            <person name="Barry K."/>
            <person name="Grigoriev I.V."/>
            <person name="Riekhof W.R."/>
            <person name="Harris S.S."/>
        </authorList>
    </citation>
    <scope>NUCLEOTIDE SEQUENCE</scope>
    <source>
        <strain evidence="11">JF 03-4F</strain>
    </source>
</reference>
<evidence type="ECO:0000259" key="10">
    <source>
        <dbReference type="Pfam" id="PF16575"/>
    </source>
</evidence>
<feature type="region of interest" description="Disordered" evidence="9">
    <location>
        <begin position="1"/>
        <end position="36"/>
    </location>
</feature>
<comment type="similarity">
    <text evidence="2">Belongs to the Clp1 family. NOL9/GRC3 subfamily.</text>
</comment>
<evidence type="ECO:0000256" key="3">
    <source>
        <dbReference type="ARBA" id="ARBA00018706"/>
    </source>
</evidence>
<dbReference type="GO" id="GO:0051731">
    <property type="term" value="F:polynucleotide 5'-hydroxyl-kinase activity"/>
    <property type="evidence" value="ECO:0007669"/>
    <property type="project" value="InterPro"/>
</dbReference>
<keyword evidence="12" id="KW-1185">Reference proteome</keyword>
<evidence type="ECO:0000256" key="2">
    <source>
        <dbReference type="ARBA" id="ARBA00011003"/>
    </source>
</evidence>
<dbReference type="GO" id="GO:0005524">
    <property type="term" value="F:ATP binding"/>
    <property type="evidence" value="ECO:0007669"/>
    <property type="project" value="UniProtKB-KW"/>
</dbReference>
<evidence type="ECO:0000256" key="4">
    <source>
        <dbReference type="ARBA" id="ARBA00019824"/>
    </source>
</evidence>
<evidence type="ECO:0000313" key="12">
    <source>
        <dbReference type="Proteomes" id="UP001203852"/>
    </source>
</evidence>
<evidence type="ECO:0000256" key="6">
    <source>
        <dbReference type="ARBA" id="ARBA00022741"/>
    </source>
</evidence>
<dbReference type="PANTHER" id="PTHR12755:SF3">
    <property type="entry name" value="POLYNUCLEOTIDE 5'-HYDROXYL-KINASE NOL9"/>
    <property type="match status" value="1"/>
</dbReference>
<dbReference type="EMBL" id="MU404359">
    <property type="protein sequence ID" value="KAI1610008.1"/>
    <property type="molecule type" value="Genomic_DNA"/>
</dbReference>
<dbReference type="GO" id="GO:0005634">
    <property type="term" value="C:nucleus"/>
    <property type="evidence" value="ECO:0007669"/>
    <property type="project" value="TreeGrafter"/>
</dbReference>
<sequence length="630" mass="69497">MPANGERLSAVARQRRLREALSSTSSTPARSPASLVKEVEHEAVKAGASTSSELRDEIKPLPVATSNQFTTLVDAAAVHFTSSREVEKISETALKIRLARGQKCVLMGVYALWVKQGSVSFYGAILHASTAIYLIYAPSTHALPTIEALTSTAELQLDSVNHGIRDLPYIGIRDLWDPARRSQAAMSFHVLGHSFEQDPKATRRVREMQLEDWKSILAALSGPEQLTSTKAVTPRILICGRGSSGISTMTRCLINRLLRKRTIESDAMAVNGVILLDFDTNIPEIAPPGMISLVHVGDPIFGPAFTHVTSSNRRPNAVMKMHFLGDFEATDLADWHVDRVHDLIALEQTHRRGPGNLPVIILAPKWMNAFEQQTIGKIWKDLAPTDVVCMDSRPNSPHLQTWRHFAEADACRIHQLGVRLYDKMPPAREHDLQMQSYFHASDSLITGQCWTETPIMAGSLTTLSYAGDESDVCGIVLLGGHVALEDTYDALEGSVVAVLMVQRQEDKPTIVSDTEEGQPNGKTDWLLHHTDECLPRFVRGSSHDSFPLSAEHSRCIGLAMVTEIDIMKRQVALISPIALRELNLRSVGSQLALVVQKASPDGRFRPDWARKEMRSAGRERQDPTTSSSEA</sequence>
<feature type="compositionally biased region" description="Low complexity" evidence="9">
    <location>
        <begin position="21"/>
        <end position="35"/>
    </location>
</feature>
<dbReference type="InterPro" id="IPR027417">
    <property type="entry name" value="P-loop_NTPase"/>
</dbReference>
<evidence type="ECO:0000256" key="7">
    <source>
        <dbReference type="ARBA" id="ARBA00022777"/>
    </source>
</evidence>
<dbReference type="PANTHER" id="PTHR12755">
    <property type="entry name" value="CLEAVAGE/POLYADENYLATION FACTOR IA SUBUNIT CLP1P"/>
    <property type="match status" value="1"/>
</dbReference>
<evidence type="ECO:0000256" key="1">
    <source>
        <dbReference type="ARBA" id="ARBA00003798"/>
    </source>
</evidence>
<dbReference type="GO" id="GO:0000448">
    <property type="term" value="P:cleavage in ITS2 between 5.8S rRNA and LSU-rRNA of tricistronic rRNA transcript (SSU-rRNA, 5.8S rRNA, LSU-rRNA)"/>
    <property type="evidence" value="ECO:0007669"/>
    <property type="project" value="TreeGrafter"/>
</dbReference>
<comment type="function">
    <text evidence="1">Polynucleotide 5'-kinase involved in rRNA processing.</text>
</comment>
<organism evidence="11 12">
    <name type="scientific">Exophiala viscosa</name>
    <dbReference type="NCBI Taxonomy" id="2486360"/>
    <lineage>
        <taxon>Eukaryota</taxon>
        <taxon>Fungi</taxon>
        <taxon>Dikarya</taxon>
        <taxon>Ascomycota</taxon>
        <taxon>Pezizomycotina</taxon>
        <taxon>Eurotiomycetes</taxon>
        <taxon>Chaetothyriomycetidae</taxon>
        <taxon>Chaetothyriales</taxon>
        <taxon>Herpotrichiellaceae</taxon>
        <taxon>Exophiala</taxon>
    </lineage>
</organism>
<gene>
    <name evidence="11" type="ORF">EDD36DRAFT_62034</name>
</gene>
<proteinExistence type="inferred from homology"/>
<dbReference type="Pfam" id="PF16575">
    <property type="entry name" value="CLP1_P"/>
    <property type="match status" value="1"/>
</dbReference>
<feature type="region of interest" description="Disordered" evidence="9">
    <location>
        <begin position="601"/>
        <end position="630"/>
    </location>
</feature>
<comment type="caution">
    <text evidence="11">The sequence shown here is derived from an EMBL/GenBank/DDBJ whole genome shotgun (WGS) entry which is preliminary data.</text>
</comment>